<evidence type="ECO:0000313" key="2">
    <source>
        <dbReference type="EMBL" id="MDE4166150.1"/>
    </source>
</evidence>
<accession>A0A1B0ZT60</accession>
<organism evidence="1 3">
    <name type="scientific">Phaeobacter gallaeciensis</name>
    <dbReference type="NCBI Taxonomy" id="60890"/>
    <lineage>
        <taxon>Bacteria</taxon>
        <taxon>Pseudomonadati</taxon>
        <taxon>Pseudomonadota</taxon>
        <taxon>Alphaproteobacteria</taxon>
        <taxon>Rhodobacterales</taxon>
        <taxon>Roseobacteraceae</taxon>
        <taxon>Phaeobacter</taxon>
    </lineage>
</organism>
<evidence type="ECO:0000313" key="1">
    <source>
        <dbReference type="EMBL" id="ANP37289.1"/>
    </source>
</evidence>
<reference evidence="1 3" key="1">
    <citation type="submission" date="2016-04" db="EMBL/GenBank/DDBJ databases">
        <authorList>
            <person name="Evans L.H."/>
            <person name="Alamgir A."/>
            <person name="Owens N."/>
            <person name="Weber N.D."/>
            <person name="Virtaneva K."/>
            <person name="Barbian K."/>
            <person name="Babar A."/>
            <person name="Rosenke K."/>
        </authorList>
    </citation>
    <scope>NUCLEOTIDE SEQUENCE [LARGE SCALE GENOMIC DNA]</scope>
    <source>
        <strain evidence="1 3">JL2886</strain>
    </source>
</reference>
<gene>
    <name evidence="1" type="ORF">JL2886_02400</name>
    <name evidence="2" type="ORF">PXK24_10625</name>
</gene>
<dbReference type="RefSeq" id="WP_065272132.1">
    <property type="nucleotide sequence ID" value="NZ_CP015124.1"/>
</dbReference>
<reference evidence="2 4" key="2">
    <citation type="submission" date="2023-02" db="EMBL/GenBank/DDBJ databases">
        <title>Population genomics of bacteria associated with diatom.</title>
        <authorList>
            <person name="Xie J."/>
            <person name="Wang H."/>
        </authorList>
    </citation>
    <scope>NUCLEOTIDE SEQUENCE [LARGE SCALE GENOMIC DNA]</scope>
    <source>
        <strain evidence="2 4">PT47_8</strain>
    </source>
</reference>
<dbReference type="Proteomes" id="UP000092565">
    <property type="component" value="Chromosome"/>
</dbReference>
<name>A0A1B0ZT60_9RHOB</name>
<dbReference type="OrthoDB" id="7861976at2"/>
<evidence type="ECO:0000313" key="4">
    <source>
        <dbReference type="Proteomes" id="UP001218364"/>
    </source>
</evidence>
<dbReference type="EMBL" id="JARCJK010000004">
    <property type="protein sequence ID" value="MDE4166150.1"/>
    <property type="molecule type" value="Genomic_DNA"/>
</dbReference>
<dbReference type="EMBL" id="CP015124">
    <property type="protein sequence ID" value="ANP37289.1"/>
    <property type="molecule type" value="Genomic_DNA"/>
</dbReference>
<evidence type="ECO:0000313" key="3">
    <source>
        <dbReference type="Proteomes" id="UP000092565"/>
    </source>
</evidence>
<sequence length="131" mass="14957">MKQKMLDQMAAVTAAQYLREHARVKPILDEEARLRGQLTKLNAHVQATRSEADENHMMKALGADLLWEGWHTRAKRELNTELAQVTAKKLMAMDKLRKSFGRKTAIADMAKAERDLHKAARIKALQEKLLN</sequence>
<protein>
    <submittedName>
        <fullName evidence="1">Uncharacterized protein</fullName>
    </submittedName>
</protein>
<dbReference type="AlphaFoldDB" id="A0A1B0ZT60"/>
<keyword evidence="3" id="KW-1185">Reference proteome</keyword>
<dbReference type="Proteomes" id="UP001218364">
    <property type="component" value="Unassembled WGS sequence"/>
</dbReference>
<proteinExistence type="predicted"/>
<dbReference type="PATRIC" id="fig|60890.4.peg.2326"/>